<evidence type="ECO:0000259" key="3">
    <source>
        <dbReference type="PROSITE" id="PS50158"/>
    </source>
</evidence>
<dbReference type="AlphaFoldDB" id="A0A8E2JQS7"/>
<keyword evidence="1" id="KW-0479">Metal-binding</keyword>
<reference evidence="4 5" key="1">
    <citation type="journal article" date="2016" name="Nat. Commun.">
        <title>Ectomycorrhizal ecology is imprinted in the genome of the dominant symbiotic fungus Cenococcum geophilum.</title>
        <authorList>
            <consortium name="DOE Joint Genome Institute"/>
            <person name="Peter M."/>
            <person name="Kohler A."/>
            <person name="Ohm R.A."/>
            <person name="Kuo A."/>
            <person name="Krutzmann J."/>
            <person name="Morin E."/>
            <person name="Arend M."/>
            <person name="Barry K.W."/>
            <person name="Binder M."/>
            <person name="Choi C."/>
            <person name="Clum A."/>
            <person name="Copeland A."/>
            <person name="Grisel N."/>
            <person name="Haridas S."/>
            <person name="Kipfer T."/>
            <person name="LaButti K."/>
            <person name="Lindquist E."/>
            <person name="Lipzen A."/>
            <person name="Maire R."/>
            <person name="Meier B."/>
            <person name="Mihaltcheva S."/>
            <person name="Molinier V."/>
            <person name="Murat C."/>
            <person name="Poggeler S."/>
            <person name="Quandt C.A."/>
            <person name="Sperisen C."/>
            <person name="Tritt A."/>
            <person name="Tisserant E."/>
            <person name="Crous P.W."/>
            <person name="Henrissat B."/>
            <person name="Nehls U."/>
            <person name="Egli S."/>
            <person name="Spatafora J.W."/>
            <person name="Grigoriev I.V."/>
            <person name="Martin F.M."/>
        </authorList>
    </citation>
    <scope>NUCLEOTIDE SEQUENCE [LARGE SCALE GENOMIC DNA]</scope>
    <source>
        <strain evidence="4 5">CBS 207.34</strain>
    </source>
</reference>
<dbReference type="Pfam" id="PF00098">
    <property type="entry name" value="zf-CCHC"/>
    <property type="match status" value="1"/>
</dbReference>
<dbReference type="Proteomes" id="UP000250140">
    <property type="component" value="Unassembled WGS sequence"/>
</dbReference>
<proteinExistence type="predicted"/>
<protein>
    <recommendedName>
        <fullName evidence="3">CCHC-type domain-containing protein</fullName>
    </recommendedName>
</protein>
<keyword evidence="5" id="KW-1185">Reference proteome</keyword>
<feature type="compositionally biased region" description="Acidic residues" evidence="2">
    <location>
        <begin position="126"/>
        <end position="135"/>
    </location>
</feature>
<evidence type="ECO:0000256" key="2">
    <source>
        <dbReference type="SAM" id="MobiDB-lite"/>
    </source>
</evidence>
<feature type="region of interest" description="Disordered" evidence="2">
    <location>
        <begin position="126"/>
        <end position="214"/>
    </location>
</feature>
<dbReference type="SMART" id="SM00343">
    <property type="entry name" value="ZnF_C2HC"/>
    <property type="match status" value="1"/>
</dbReference>
<evidence type="ECO:0000256" key="1">
    <source>
        <dbReference type="PROSITE-ProRule" id="PRU00047"/>
    </source>
</evidence>
<organism evidence="4 5">
    <name type="scientific">Glonium stellatum</name>
    <dbReference type="NCBI Taxonomy" id="574774"/>
    <lineage>
        <taxon>Eukaryota</taxon>
        <taxon>Fungi</taxon>
        <taxon>Dikarya</taxon>
        <taxon>Ascomycota</taxon>
        <taxon>Pezizomycotina</taxon>
        <taxon>Dothideomycetes</taxon>
        <taxon>Pleosporomycetidae</taxon>
        <taxon>Gloniales</taxon>
        <taxon>Gloniaceae</taxon>
        <taxon>Glonium</taxon>
    </lineage>
</organism>
<dbReference type="OrthoDB" id="427960at2759"/>
<accession>A0A8E2JQS7</accession>
<feature type="region of interest" description="Disordered" evidence="2">
    <location>
        <begin position="78"/>
        <end position="111"/>
    </location>
</feature>
<feature type="compositionally biased region" description="Basic and acidic residues" evidence="2">
    <location>
        <begin position="136"/>
        <end position="154"/>
    </location>
</feature>
<gene>
    <name evidence="4" type="ORF">AOQ84DRAFT_441011</name>
</gene>
<feature type="compositionally biased region" description="Basic residues" evidence="2">
    <location>
        <begin position="267"/>
        <end position="278"/>
    </location>
</feature>
<dbReference type="PROSITE" id="PS50158">
    <property type="entry name" value="ZF_CCHC"/>
    <property type="match status" value="1"/>
</dbReference>
<evidence type="ECO:0000313" key="5">
    <source>
        <dbReference type="Proteomes" id="UP000250140"/>
    </source>
</evidence>
<dbReference type="SUPFAM" id="SSF57756">
    <property type="entry name" value="Retrovirus zinc finger-like domains"/>
    <property type="match status" value="1"/>
</dbReference>
<feature type="domain" description="CCHC-type" evidence="3">
    <location>
        <begin position="248"/>
        <end position="263"/>
    </location>
</feature>
<dbReference type="InterPro" id="IPR036875">
    <property type="entry name" value="Znf_CCHC_sf"/>
</dbReference>
<feature type="compositionally biased region" description="Low complexity" evidence="2">
    <location>
        <begin position="49"/>
        <end position="60"/>
    </location>
</feature>
<feature type="compositionally biased region" description="Low complexity" evidence="2">
    <location>
        <begin position="24"/>
        <end position="37"/>
    </location>
</feature>
<evidence type="ECO:0000313" key="4">
    <source>
        <dbReference type="EMBL" id="OCL06164.1"/>
    </source>
</evidence>
<keyword evidence="1" id="KW-0863">Zinc-finger</keyword>
<sequence>MAPPVKEPKTMSSRLLTMKFMQRSAAKPTSTPSTPSTPAGPPSKRQRLSAGASPPATPSSDYEAVQAALAAEELKRAQAVERQAAEAGETRWVLSFRDPEEGGQGREKQPALNVVSAGFAVIDAAGDEELSEEEEGARRVVEGRQRFGKVEKPQDPASSESSDSDSELSEGDEYDPDDPTAALIRASRREAAAQAHADRKAKKHAAKAEAVKLAEARRRREVNLNKVSSISSGGGLSGRGGGAANIECHQCGKKGHMMRDCPQRGGGNRRGKRRMSGD</sequence>
<dbReference type="EMBL" id="KV750120">
    <property type="protein sequence ID" value="OCL06164.1"/>
    <property type="molecule type" value="Genomic_DNA"/>
</dbReference>
<dbReference type="Gene3D" id="4.10.60.10">
    <property type="entry name" value="Zinc finger, CCHC-type"/>
    <property type="match status" value="1"/>
</dbReference>
<dbReference type="GO" id="GO:0008270">
    <property type="term" value="F:zinc ion binding"/>
    <property type="evidence" value="ECO:0007669"/>
    <property type="project" value="UniProtKB-KW"/>
</dbReference>
<dbReference type="InterPro" id="IPR001878">
    <property type="entry name" value="Znf_CCHC"/>
</dbReference>
<feature type="region of interest" description="Disordered" evidence="2">
    <location>
        <begin position="254"/>
        <end position="278"/>
    </location>
</feature>
<dbReference type="GO" id="GO:0003676">
    <property type="term" value="F:nucleic acid binding"/>
    <property type="evidence" value="ECO:0007669"/>
    <property type="project" value="InterPro"/>
</dbReference>
<feature type="region of interest" description="Disordered" evidence="2">
    <location>
        <begin position="20"/>
        <end position="63"/>
    </location>
</feature>
<name>A0A8E2JQS7_9PEZI</name>
<feature type="compositionally biased region" description="Acidic residues" evidence="2">
    <location>
        <begin position="162"/>
        <end position="178"/>
    </location>
</feature>
<feature type="compositionally biased region" description="Basic and acidic residues" evidence="2">
    <location>
        <begin position="97"/>
        <end position="109"/>
    </location>
</feature>
<keyword evidence="1" id="KW-0862">Zinc</keyword>